<organism evidence="2 3">
    <name type="scientific">Aminipila butyrica</name>
    <dbReference type="NCBI Taxonomy" id="433296"/>
    <lineage>
        <taxon>Bacteria</taxon>
        <taxon>Bacillati</taxon>
        <taxon>Bacillota</taxon>
        <taxon>Clostridia</taxon>
        <taxon>Peptostreptococcales</taxon>
        <taxon>Anaerovoracaceae</taxon>
        <taxon>Aminipila</taxon>
    </lineage>
</organism>
<evidence type="ECO:0000313" key="3">
    <source>
        <dbReference type="Proteomes" id="UP000466848"/>
    </source>
</evidence>
<sequence length="264" mass="29553">MIQLLTIVFLLLLYWIGKERGLITLKSLGFNLAILCVLILLMSHGWNPVLVTFPSCLIICYITLFYQNGWTAKTMASFAAVLFILSVLFLIAYYIGQVSHLGGINEIMRNEDEIAMLSPYINMNMNQIAVSVIITGLIGAALDASVAVASAVYEVYINNRDLCLAKLFQSGLHIGSDVLGATMNTLYFACLGESLTLFILFKNYHYTILEVINSKAFCQEFVILIFSCTACILVIPLTAVTISYILKNLNRFEKYLLDEELFFD</sequence>
<reference evidence="2 3" key="1">
    <citation type="submission" date="2020-02" db="EMBL/GenBank/DDBJ databases">
        <authorList>
            <person name="Kim Y.B."/>
            <person name="Roh S.W."/>
        </authorList>
    </citation>
    <scope>NUCLEOTIDE SEQUENCE [LARGE SCALE GENOMIC DNA]</scope>
    <source>
        <strain evidence="2 3">DSM 103574</strain>
    </source>
</reference>
<protein>
    <submittedName>
        <fullName evidence="2">YibE/F family protein</fullName>
    </submittedName>
</protein>
<keyword evidence="3" id="KW-1185">Reference proteome</keyword>
<dbReference type="EMBL" id="CP048649">
    <property type="protein sequence ID" value="QIB70534.1"/>
    <property type="molecule type" value="Genomic_DNA"/>
</dbReference>
<dbReference type="Pfam" id="PF07907">
    <property type="entry name" value="YibE_F"/>
    <property type="match status" value="1"/>
</dbReference>
<dbReference type="Proteomes" id="UP000466848">
    <property type="component" value="Chromosome"/>
</dbReference>
<dbReference type="KEGG" id="abut:Ami103574_15080"/>
<keyword evidence="1" id="KW-1133">Transmembrane helix</keyword>
<feature type="transmembrane region" description="Helical" evidence="1">
    <location>
        <begin position="128"/>
        <end position="157"/>
    </location>
</feature>
<evidence type="ECO:0000256" key="1">
    <source>
        <dbReference type="SAM" id="Phobius"/>
    </source>
</evidence>
<proteinExistence type="predicted"/>
<dbReference type="InterPro" id="IPR014564">
    <property type="entry name" value="UCP031503_TM"/>
</dbReference>
<feature type="transmembrane region" description="Helical" evidence="1">
    <location>
        <begin position="178"/>
        <end position="201"/>
    </location>
</feature>
<feature type="transmembrane region" description="Helical" evidence="1">
    <location>
        <begin position="221"/>
        <end position="246"/>
    </location>
</feature>
<feature type="transmembrane region" description="Helical" evidence="1">
    <location>
        <begin position="78"/>
        <end position="96"/>
    </location>
</feature>
<dbReference type="InterPro" id="IPR012507">
    <property type="entry name" value="YibE_F"/>
</dbReference>
<dbReference type="PANTHER" id="PTHR41771:SF1">
    <property type="entry name" value="MEMBRANE PROTEIN"/>
    <property type="match status" value="1"/>
</dbReference>
<dbReference type="PANTHER" id="PTHR41771">
    <property type="entry name" value="MEMBRANE PROTEIN-RELATED"/>
    <property type="match status" value="1"/>
</dbReference>
<feature type="transmembrane region" description="Helical" evidence="1">
    <location>
        <begin position="45"/>
        <end position="66"/>
    </location>
</feature>
<name>A0A858C0E2_9FIRM</name>
<dbReference type="AlphaFoldDB" id="A0A858C0E2"/>
<accession>A0A858C0E2</accession>
<gene>
    <name evidence="2" type="ORF">Ami103574_15080</name>
</gene>
<keyword evidence="1" id="KW-0472">Membrane</keyword>
<evidence type="ECO:0000313" key="2">
    <source>
        <dbReference type="EMBL" id="QIB70534.1"/>
    </source>
</evidence>
<keyword evidence="1" id="KW-0812">Transmembrane</keyword>
<dbReference type="PIRSF" id="PIRSF031503">
    <property type="entry name" value="UCP031503_mp"/>
    <property type="match status" value="1"/>
</dbReference>
<dbReference type="RefSeq" id="WP_163067771.1">
    <property type="nucleotide sequence ID" value="NZ_CP048649.1"/>
</dbReference>